<sequence>MEGFNLNNSNIFDWVDFYKEFANKLLEYKDKRYELIDKIKNVYSKAVISCKRQVLFYKF</sequence>
<name>A0A1I0BN28_9FIRM</name>
<keyword evidence="2" id="KW-1185">Reference proteome</keyword>
<organism evidence="1 2">
    <name type="scientific">Anaerobranca gottschalkii DSM 13577</name>
    <dbReference type="NCBI Taxonomy" id="1120990"/>
    <lineage>
        <taxon>Bacteria</taxon>
        <taxon>Bacillati</taxon>
        <taxon>Bacillota</taxon>
        <taxon>Clostridia</taxon>
        <taxon>Eubacteriales</taxon>
        <taxon>Proteinivoracaceae</taxon>
        <taxon>Anaerobranca</taxon>
    </lineage>
</organism>
<gene>
    <name evidence="1" type="ORF">SAMN03080614_104414</name>
</gene>
<reference evidence="2" key="1">
    <citation type="submission" date="2016-10" db="EMBL/GenBank/DDBJ databases">
        <authorList>
            <person name="Varghese N."/>
            <person name="Submissions S."/>
        </authorList>
    </citation>
    <scope>NUCLEOTIDE SEQUENCE [LARGE SCALE GENOMIC DNA]</scope>
    <source>
        <strain evidence="2">DSM 13577</strain>
    </source>
</reference>
<dbReference type="AlphaFoldDB" id="A0A1I0BN28"/>
<protein>
    <submittedName>
        <fullName evidence="1">Uncharacterized protein</fullName>
    </submittedName>
</protein>
<evidence type="ECO:0000313" key="2">
    <source>
        <dbReference type="Proteomes" id="UP000243819"/>
    </source>
</evidence>
<evidence type="ECO:0000313" key="1">
    <source>
        <dbReference type="EMBL" id="SET08360.1"/>
    </source>
</evidence>
<proteinExistence type="predicted"/>
<dbReference type="EMBL" id="FOIF01000044">
    <property type="protein sequence ID" value="SET08360.1"/>
    <property type="molecule type" value="Genomic_DNA"/>
</dbReference>
<accession>A0A1I0BN28</accession>
<dbReference type="OrthoDB" id="2066691at2"/>
<dbReference type="Proteomes" id="UP000243819">
    <property type="component" value="Unassembled WGS sequence"/>
</dbReference>